<evidence type="ECO:0000259" key="4">
    <source>
        <dbReference type="Pfam" id="PF13966"/>
    </source>
</evidence>
<feature type="coiled-coil region" evidence="1">
    <location>
        <begin position="497"/>
        <end position="570"/>
    </location>
</feature>
<dbReference type="AlphaFoldDB" id="A0AAD8RZ09"/>
<feature type="coiled-coil region" evidence="1">
    <location>
        <begin position="727"/>
        <end position="754"/>
    </location>
</feature>
<sequence length="1185" mass="133051">MAAEDLEWERSKISNQDMNLLKKLWFTKKENALRFPKEESYPSPPIEYQVSFVDHLIRGHSPPILEFLRGLLFVYALQLHQLTPNSILHVSIFITLCECFLGVQPNWALWKRIFCLRRNGSHNVAYNIGGVVICVRSDVEYFDIKFPDSVQGWRKRWLYVHEERSDSVEYNIAPFDGGAKILRRRSWDAKATKEEKSATEALMTRIHELQNTRGKELSGIQITAYFLRIRVQPLQARKNPLWMYAGEEDVDRLSKDRPVKDLEKLIRRISSLSKKDTIPSSCRIKPYSGTNALPENHPVLASLPPLPEGGEFEERTIVTNDNQGTSRPESEVAGSQKSAASSEKEAESEATASTRSLPSTVSPRDKRKRDEVADSGASKAEEVGPSEKKTTFNPYEDALASSGDEDEDQPIDATARTSTSRTLVVSEAQPDGDETSPPQQNIDHPTPPASPRAPSPKRARVEPAKEPTLLLGSSTTPSLDDPLMKEFIRLGTQFVGYLDHAKKAEEANNRVDSLARKLEQSEKARKKAEADAAAVEDLQQKLHDAETALSDNIAEQAAREEEILSRLQSQSRRFVRKTHQDFDLECLEGDQLLDELSLLEFHGEEAREGLAEARAGLSRLFPYFFPKKEEPKIFTTLAKCFNSQEDLGLKLRQEGLKIGVEGTIALVADSQQDVNWAKVGDIKEMEMKKWQSLIKAAKPNSKPILAFLGCMPTPAPSSSKPESRKSSEKEKVALQQAQEAIAAKEAAVSEAAKATTRENFMLELMTEASLDMTGTVEVFSSFCFFCAFFGFVDLSVISSQNTPGGIVRFLVVKSGVDDMNVGTIFESRDATLFEDIFPMRDMHGMSGWESDPIHETPMESDEESDDESSDSDEADNEAPTRKALASPDADYWKEAVQSEMDSILANGTWELTERPFGCKPVGCKWVFKKKLRADVFPIPAIACTAIRESRPPKPRPFRSCTGRRAIRFLGSVSARLLAAVRLLLRRFGCFIDRSNYTMGDINNSHGGAATGATFPVAMHLQVDDQANMVWRTAAPLKCKVFCWLARRRRLPTNERRFRHTVASSAACPSCLADEDTDHLLIRCPRAQDVWSFFHPDATHLSNASLTDVLQLLFRSFEEATVNTAILWNIWKRRNALVFNNVDESLPLVVKNCVQDVRLWAYRCPKENSRCILNSWCITYDPPELL</sequence>
<feature type="compositionally biased region" description="Low complexity" evidence="2">
    <location>
        <begin position="467"/>
        <end position="479"/>
    </location>
</feature>
<feature type="region of interest" description="Disordered" evidence="2">
    <location>
        <begin position="847"/>
        <end position="885"/>
    </location>
</feature>
<feature type="compositionally biased region" description="Polar residues" evidence="2">
    <location>
        <begin position="317"/>
        <end position="327"/>
    </location>
</feature>
<gene>
    <name evidence="5" type="ORF">QYE76_059935</name>
</gene>
<evidence type="ECO:0000256" key="1">
    <source>
        <dbReference type="SAM" id="Coils"/>
    </source>
</evidence>
<evidence type="ECO:0008006" key="7">
    <source>
        <dbReference type="Google" id="ProtNLM"/>
    </source>
</evidence>
<feature type="domain" description="Reverse transcriptase zinc-binding" evidence="4">
    <location>
        <begin position="1021"/>
        <end position="1090"/>
    </location>
</feature>
<evidence type="ECO:0000259" key="3">
    <source>
        <dbReference type="Pfam" id="PF04195"/>
    </source>
</evidence>
<dbReference type="InterPro" id="IPR026960">
    <property type="entry name" value="RVT-Znf"/>
</dbReference>
<evidence type="ECO:0000256" key="2">
    <source>
        <dbReference type="SAM" id="MobiDB-lite"/>
    </source>
</evidence>
<accession>A0AAD8RZ09</accession>
<dbReference type="PANTHER" id="PTHR33026">
    <property type="entry name" value="OS06G0360600 PROTEIN"/>
    <property type="match status" value="1"/>
</dbReference>
<dbReference type="Proteomes" id="UP001231189">
    <property type="component" value="Unassembled WGS sequence"/>
</dbReference>
<evidence type="ECO:0000313" key="6">
    <source>
        <dbReference type="Proteomes" id="UP001231189"/>
    </source>
</evidence>
<feature type="region of interest" description="Disordered" evidence="2">
    <location>
        <begin position="288"/>
        <end position="481"/>
    </location>
</feature>
<dbReference type="InterPro" id="IPR007321">
    <property type="entry name" value="Transposase_28"/>
</dbReference>
<protein>
    <recommendedName>
        <fullName evidence="7">Reverse transcriptase zinc-binding domain-containing protein</fullName>
    </recommendedName>
</protein>
<evidence type="ECO:0000313" key="5">
    <source>
        <dbReference type="EMBL" id="KAK1642130.1"/>
    </source>
</evidence>
<proteinExistence type="predicted"/>
<keyword evidence="1" id="KW-0175">Coiled coil</keyword>
<dbReference type="Pfam" id="PF04195">
    <property type="entry name" value="Transposase_28"/>
    <property type="match status" value="1"/>
</dbReference>
<organism evidence="5 6">
    <name type="scientific">Lolium multiflorum</name>
    <name type="common">Italian ryegrass</name>
    <name type="synonym">Lolium perenne subsp. multiflorum</name>
    <dbReference type="NCBI Taxonomy" id="4521"/>
    <lineage>
        <taxon>Eukaryota</taxon>
        <taxon>Viridiplantae</taxon>
        <taxon>Streptophyta</taxon>
        <taxon>Embryophyta</taxon>
        <taxon>Tracheophyta</taxon>
        <taxon>Spermatophyta</taxon>
        <taxon>Magnoliopsida</taxon>
        <taxon>Liliopsida</taxon>
        <taxon>Poales</taxon>
        <taxon>Poaceae</taxon>
        <taxon>BOP clade</taxon>
        <taxon>Pooideae</taxon>
        <taxon>Poodae</taxon>
        <taxon>Poeae</taxon>
        <taxon>Poeae Chloroplast Group 2 (Poeae type)</taxon>
        <taxon>Loliodinae</taxon>
        <taxon>Loliinae</taxon>
        <taxon>Lolium</taxon>
    </lineage>
</organism>
<reference evidence="5" key="1">
    <citation type="submission" date="2023-07" db="EMBL/GenBank/DDBJ databases">
        <title>A chromosome-level genome assembly of Lolium multiflorum.</title>
        <authorList>
            <person name="Chen Y."/>
            <person name="Copetti D."/>
            <person name="Kolliker R."/>
            <person name="Studer B."/>
        </authorList>
    </citation>
    <scope>NUCLEOTIDE SEQUENCE</scope>
    <source>
        <strain evidence="5">02402/16</strain>
        <tissue evidence="5">Leaf</tissue>
    </source>
</reference>
<name>A0AAD8RZ09_LOLMU</name>
<feature type="domain" description="Transposase (putative) gypsy type" evidence="3">
    <location>
        <begin position="51"/>
        <end position="117"/>
    </location>
</feature>
<dbReference type="Pfam" id="PF13966">
    <property type="entry name" value="zf-RVT"/>
    <property type="match status" value="1"/>
</dbReference>
<keyword evidence="6" id="KW-1185">Reference proteome</keyword>
<feature type="compositionally biased region" description="Acidic residues" evidence="2">
    <location>
        <begin position="858"/>
        <end position="876"/>
    </location>
</feature>
<dbReference type="PANTHER" id="PTHR33026:SF7">
    <property type="entry name" value="OS03G0100275 PROTEIN"/>
    <property type="match status" value="1"/>
</dbReference>
<dbReference type="EMBL" id="JAUUTY010000004">
    <property type="protein sequence ID" value="KAK1642130.1"/>
    <property type="molecule type" value="Genomic_DNA"/>
</dbReference>
<feature type="compositionally biased region" description="Basic and acidic residues" evidence="2">
    <location>
        <begin position="379"/>
        <end position="390"/>
    </location>
</feature>
<comment type="caution">
    <text evidence="5">The sequence shown here is derived from an EMBL/GenBank/DDBJ whole genome shotgun (WGS) entry which is preliminary data.</text>
</comment>
<feature type="compositionally biased region" description="Pro residues" evidence="2">
    <location>
        <begin position="445"/>
        <end position="454"/>
    </location>
</feature>